<accession>A0AAE9TE32</accession>
<dbReference type="EMBL" id="MZ926717">
    <property type="protein sequence ID" value="UZC38463.1"/>
    <property type="molecule type" value="Genomic_RNA"/>
</dbReference>
<proteinExistence type="predicted"/>
<sequence>MIDMKHERSYLDPASDYQAWDPLSFLPPVEVRTKARADLHEVESLCVGMNNLLKLEGVHPGPRTKNKVFGMEVGDDRIDISRDPRALAMALVCQERVLDMKTSKADTYISNAIWNFTEVTNSIPCAPEGSFHHARRVGNFKDLEYTDTVILRLIVDCSKGDSSHSSTAVGKAGMLASRMNTPRSEHRSDLHLASYLQDASLRTGYSPDPKYLPNIMGGSGARALFDNPTNLYLSVKAYRGGGYDRLYGSATQEAIQCVGRLDRGIGATPVLCSRLRDRQEYLHGTYADKILIPPERFKKRGVVALPDPLYESVGSQNMFQAVEQRLVRTKALIGRREAEREVEKTLKTHDALIGMTSTMYAFEKWKQARSIARRKFDSALQANSAFSRLLARCANGTEVETLIKQGFLSVGCGVTAFTKWDAKWLFSGGKGEAFSIENLTTTEDMFIRSEVSTEESFKVGGIPLSFTTHGKTRVEETSCRVGLYQINSDMLSWSNKVLEDLRERRELRKEILRPTDLLEVFNKDLEWVNDDTLLVAQCLHDTEQFTKFFCVALVSDDRRLANQMANTANVNVYRISPRDVVTALPHKSWNSQTVIDVGELWALHWINIDQQNKVNRPRKVYIDSGSVSAFCARYSRGMDGEGTEVDKIYRRELISYGRDHDGRRYSQYRIAEQPVTTRVRVETFRPIARTKRYRWGKPLDSVYHADLSNRRSSWSNASSSQRRLSFGSSVAA</sequence>
<protein>
    <submittedName>
        <fullName evidence="1">Split-RdRP</fullName>
    </submittedName>
</protein>
<dbReference type="Proteomes" id="UP001255708">
    <property type="component" value="Genome"/>
</dbReference>
<evidence type="ECO:0000313" key="2">
    <source>
        <dbReference type="Proteomes" id="UP001255708"/>
    </source>
</evidence>
<reference evidence="1" key="1">
    <citation type="submission" date="2021-08" db="EMBL/GenBank/DDBJ databases">
        <title>The virome associated to a a collection of Bremia lactucae isolates.</title>
        <authorList>
            <person name="Turina M."/>
            <person name="Forgia M."/>
            <person name="Chiapello M."/>
            <person name="Daghino S."/>
        </authorList>
    </citation>
    <scope>NUCLEOTIDE SEQUENCE</scope>
    <source>
        <strain evidence="1">DML-A_DN42048</strain>
    </source>
</reference>
<evidence type="ECO:0000313" key="1">
    <source>
        <dbReference type="EMBL" id="UZC38463.1"/>
    </source>
</evidence>
<organism evidence="1 2">
    <name type="scientific">Bremia lactucae associated splipalmivirus 1</name>
    <dbReference type="NCBI Taxonomy" id="2719804"/>
    <lineage>
        <taxon>Viruses</taxon>
        <taxon>Riboviria</taxon>
        <taxon>Orthornavirae</taxon>
        <taxon>Lenarviricota</taxon>
        <taxon>Amabiliviricetes</taxon>
        <taxon>Wolframvirales</taxon>
        <taxon>Splipalmiviridae</taxon>
        <taxon>Jakapalmivirus</taxon>
        <taxon>Jakapalmivirus bremiae</taxon>
    </lineage>
</organism>
<name>A0AAE9TE32_9VIRU</name>
<keyword evidence="2" id="KW-1185">Reference proteome</keyword>